<feature type="domain" description="C-type lectin" evidence="3">
    <location>
        <begin position="45"/>
        <end position="158"/>
    </location>
</feature>
<dbReference type="OrthoDB" id="10255512at2759"/>
<reference evidence="6" key="1">
    <citation type="submission" date="2025-08" db="UniProtKB">
        <authorList>
            <consortium name="RefSeq"/>
        </authorList>
    </citation>
    <scope>IDENTIFICATION</scope>
    <source>
        <tissue evidence="6">Tentacle</tissue>
    </source>
</reference>
<sequence length="241" mass="27500">MEVSQSWWIVLSLASFQVHFLPFQVVALVSFSSGSNGCAPGWVFFNASCYKLFNDKGTWSEARRGCEAQGSHLLTFSSAEENDFVYKTFTKSKSVWIGLHRNPVDFYWVTGEDLVYKNWIIPNGDNPDEKCVEMTDYGSYNGKWNDLGCENNLEYICEEEKSREGVFEIKRGVALYNHVISEVTSLTDMDCALQCLHTQDCKSTNYYSSFSPSFCQLNNAVMEDFSDDVIEEEDAAYYVKL</sequence>
<dbReference type="InterPro" id="IPR003609">
    <property type="entry name" value="Pan_app"/>
</dbReference>
<evidence type="ECO:0000313" key="5">
    <source>
        <dbReference type="Proteomes" id="UP000515163"/>
    </source>
</evidence>
<feature type="chain" id="PRO_5028334869" evidence="2">
    <location>
        <begin position="21"/>
        <end position="241"/>
    </location>
</feature>
<evidence type="ECO:0000256" key="2">
    <source>
        <dbReference type="SAM" id="SignalP"/>
    </source>
</evidence>
<dbReference type="InterPro" id="IPR016186">
    <property type="entry name" value="C-type_lectin-like/link_sf"/>
</dbReference>
<accession>A0A6P8J1H9</accession>
<feature type="domain" description="Apple" evidence="4">
    <location>
        <begin position="157"/>
        <end position="241"/>
    </location>
</feature>
<feature type="signal peptide" evidence="2">
    <location>
        <begin position="1"/>
        <end position="20"/>
    </location>
</feature>
<dbReference type="FunCoup" id="A0A6P8J1H9">
    <property type="interactions" value="200"/>
</dbReference>
<dbReference type="InterPro" id="IPR001304">
    <property type="entry name" value="C-type_lectin-like"/>
</dbReference>
<dbReference type="SMART" id="SM00034">
    <property type="entry name" value="CLECT"/>
    <property type="match status" value="1"/>
</dbReference>
<keyword evidence="2" id="KW-0732">Signal</keyword>
<dbReference type="InterPro" id="IPR018378">
    <property type="entry name" value="C-type_lectin_CS"/>
</dbReference>
<dbReference type="GeneID" id="116307356"/>
<dbReference type="SUPFAM" id="SSF56436">
    <property type="entry name" value="C-type lectin-like"/>
    <property type="match status" value="1"/>
</dbReference>
<keyword evidence="1" id="KW-1015">Disulfide bond</keyword>
<dbReference type="PROSITE" id="PS50948">
    <property type="entry name" value="PAN"/>
    <property type="match status" value="1"/>
</dbReference>
<evidence type="ECO:0000259" key="3">
    <source>
        <dbReference type="PROSITE" id="PS50041"/>
    </source>
</evidence>
<dbReference type="InterPro" id="IPR016187">
    <property type="entry name" value="CTDL_fold"/>
</dbReference>
<dbReference type="PANTHER" id="PTHR22803">
    <property type="entry name" value="MANNOSE, PHOSPHOLIPASE, LECTIN RECEPTOR RELATED"/>
    <property type="match status" value="1"/>
</dbReference>
<protein>
    <submittedName>
        <fullName evidence="6">Snaclec B4-like isoform X1</fullName>
    </submittedName>
</protein>
<dbReference type="AlphaFoldDB" id="A0A6P8J1H9"/>
<dbReference type="InParanoid" id="A0A6P8J1H9"/>
<dbReference type="InterPro" id="IPR050111">
    <property type="entry name" value="C-type_lectin/snaclec_domain"/>
</dbReference>
<dbReference type="PROSITE" id="PS50041">
    <property type="entry name" value="C_TYPE_LECTIN_2"/>
    <property type="match status" value="1"/>
</dbReference>
<keyword evidence="5" id="KW-1185">Reference proteome</keyword>
<proteinExistence type="predicted"/>
<dbReference type="Pfam" id="PF00024">
    <property type="entry name" value="PAN_1"/>
    <property type="match status" value="1"/>
</dbReference>
<dbReference type="KEGG" id="aten:116307356"/>
<dbReference type="Proteomes" id="UP000515163">
    <property type="component" value="Unplaced"/>
</dbReference>
<evidence type="ECO:0000259" key="4">
    <source>
        <dbReference type="PROSITE" id="PS50948"/>
    </source>
</evidence>
<gene>
    <name evidence="6" type="primary">LOC116307356</name>
</gene>
<dbReference type="Gene3D" id="3.10.100.10">
    <property type="entry name" value="Mannose-Binding Protein A, subunit A"/>
    <property type="match status" value="1"/>
</dbReference>
<evidence type="ECO:0000256" key="1">
    <source>
        <dbReference type="ARBA" id="ARBA00023157"/>
    </source>
</evidence>
<name>A0A6P8J1H9_ACTTE</name>
<dbReference type="CDD" id="cd00037">
    <property type="entry name" value="CLECT"/>
    <property type="match status" value="1"/>
</dbReference>
<organism evidence="5 6">
    <name type="scientific">Actinia tenebrosa</name>
    <name type="common">Australian red waratah sea anemone</name>
    <dbReference type="NCBI Taxonomy" id="6105"/>
    <lineage>
        <taxon>Eukaryota</taxon>
        <taxon>Metazoa</taxon>
        <taxon>Cnidaria</taxon>
        <taxon>Anthozoa</taxon>
        <taxon>Hexacorallia</taxon>
        <taxon>Actiniaria</taxon>
        <taxon>Actiniidae</taxon>
        <taxon>Actinia</taxon>
    </lineage>
</organism>
<evidence type="ECO:0000313" key="6">
    <source>
        <dbReference type="RefSeq" id="XP_031573412.1"/>
    </source>
</evidence>
<dbReference type="Pfam" id="PF00059">
    <property type="entry name" value="Lectin_C"/>
    <property type="match status" value="1"/>
</dbReference>
<dbReference type="SUPFAM" id="SSF57414">
    <property type="entry name" value="Hairpin loop containing domain-like"/>
    <property type="match status" value="1"/>
</dbReference>
<dbReference type="RefSeq" id="XP_031573412.1">
    <property type="nucleotide sequence ID" value="XM_031717552.1"/>
</dbReference>
<dbReference type="PROSITE" id="PS00615">
    <property type="entry name" value="C_TYPE_LECTIN_1"/>
    <property type="match status" value="1"/>
</dbReference>